<feature type="transmembrane region" description="Helical" evidence="1">
    <location>
        <begin position="37"/>
        <end position="59"/>
    </location>
</feature>
<dbReference type="AlphaFoldDB" id="A0A6L5TD83"/>
<accession>A0A6L5TD83</accession>
<evidence type="ECO:0000313" key="2">
    <source>
        <dbReference type="EMBL" id="MSC61653.1"/>
    </source>
</evidence>
<sequence>MNTDKIYAEQLANEYALKDNSKVVALRKLDKKAKLPATVFTYTFGIIAALIAGVEMWSWK</sequence>
<dbReference type="RefSeq" id="WP_154267622.1">
    <property type="nucleotide sequence ID" value="NZ_WKQP01000051.1"/>
</dbReference>
<gene>
    <name evidence="2" type="ORF">GKE07_16015</name>
</gene>
<evidence type="ECO:0000256" key="1">
    <source>
        <dbReference type="SAM" id="Phobius"/>
    </source>
</evidence>
<evidence type="ECO:0000313" key="3">
    <source>
        <dbReference type="Proteomes" id="UP000479563"/>
    </source>
</evidence>
<reference evidence="2 3" key="1">
    <citation type="journal article" date="2019" name="Nat. Med.">
        <title>A library of human gut bacterial isolates paired with longitudinal multiomics data enables mechanistic microbiome research.</title>
        <authorList>
            <person name="Poyet M."/>
            <person name="Groussin M."/>
            <person name="Gibbons S.M."/>
            <person name="Avila-Pacheco J."/>
            <person name="Jiang X."/>
            <person name="Kearney S.M."/>
            <person name="Perrotta A.R."/>
            <person name="Berdy B."/>
            <person name="Zhao S."/>
            <person name="Lieberman T.D."/>
            <person name="Swanson P.K."/>
            <person name="Smith M."/>
            <person name="Roesemann S."/>
            <person name="Alexander J.E."/>
            <person name="Rich S.A."/>
            <person name="Livny J."/>
            <person name="Vlamakis H."/>
            <person name="Clish C."/>
            <person name="Bullock K."/>
            <person name="Deik A."/>
            <person name="Scott J."/>
            <person name="Pierce K.A."/>
            <person name="Xavier R.J."/>
            <person name="Alm E.J."/>
        </authorList>
    </citation>
    <scope>NUCLEOTIDE SEQUENCE [LARGE SCALE GENOMIC DNA]</scope>
    <source>
        <strain evidence="2 3">BIOML-A11</strain>
    </source>
</reference>
<dbReference type="Proteomes" id="UP000479563">
    <property type="component" value="Unassembled WGS sequence"/>
</dbReference>
<proteinExistence type="predicted"/>
<comment type="caution">
    <text evidence="2">The sequence shown here is derived from an EMBL/GenBank/DDBJ whole genome shotgun (WGS) entry which is preliminary data.</text>
</comment>
<keyword evidence="1" id="KW-0812">Transmembrane</keyword>
<keyword evidence="1" id="KW-0472">Membrane</keyword>
<dbReference type="EMBL" id="WKQP01000051">
    <property type="protein sequence ID" value="MSC61653.1"/>
    <property type="molecule type" value="Genomic_DNA"/>
</dbReference>
<keyword evidence="1" id="KW-1133">Transmembrane helix</keyword>
<organism evidence="2 3">
    <name type="scientific">Agathobacter rectalis</name>
    <dbReference type="NCBI Taxonomy" id="39491"/>
    <lineage>
        <taxon>Bacteria</taxon>
        <taxon>Bacillati</taxon>
        <taxon>Bacillota</taxon>
        <taxon>Clostridia</taxon>
        <taxon>Lachnospirales</taxon>
        <taxon>Lachnospiraceae</taxon>
        <taxon>Agathobacter</taxon>
    </lineage>
</organism>
<protein>
    <submittedName>
        <fullName evidence="2">Uncharacterized protein</fullName>
    </submittedName>
</protein>
<name>A0A6L5TD83_9FIRM</name>